<protein>
    <submittedName>
        <fullName evidence="17">Piso0_000533 protein</fullName>
    </submittedName>
</protein>
<evidence type="ECO:0000256" key="4">
    <source>
        <dbReference type="ARBA" id="ARBA00022554"/>
    </source>
</evidence>
<dbReference type="Gene3D" id="3.40.50.1820">
    <property type="entry name" value="alpha/beta hydrolase"/>
    <property type="match status" value="1"/>
</dbReference>
<dbReference type="InterPro" id="IPR050278">
    <property type="entry name" value="Serine_Prot_S9B/DPPIV"/>
</dbReference>
<reference evidence="18" key="2">
    <citation type="journal article" date="2012" name="G3 (Bethesda)">
        <title>Pichia sorbitophila, an interspecies yeast hybrid reveals early steps of genome resolution following polyploidization.</title>
        <authorList>
            <person name="Leh Louis V."/>
            <person name="Despons L."/>
            <person name="Friedrich A."/>
            <person name="Martin T."/>
            <person name="Durrens P."/>
            <person name="Casaregola S."/>
            <person name="Neuveglise C."/>
            <person name="Fairhead C."/>
            <person name="Marck C."/>
            <person name="Cruz J.A."/>
            <person name="Straub M.L."/>
            <person name="Kugler V."/>
            <person name="Sacerdot C."/>
            <person name="Uzunov Z."/>
            <person name="Thierry A."/>
            <person name="Weiss S."/>
            <person name="Bleykasten C."/>
            <person name="De Montigny J."/>
            <person name="Jacques N."/>
            <person name="Jung P."/>
            <person name="Lemaire M."/>
            <person name="Mallet S."/>
            <person name="Morel G."/>
            <person name="Richard G.F."/>
            <person name="Sarkar A."/>
            <person name="Savel G."/>
            <person name="Schacherer J."/>
            <person name="Seret M.L."/>
            <person name="Talla E."/>
            <person name="Samson G."/>
            <person name="Jubin C."/>
            <person name="Poulain J."/>
            <person name="Vacherie B."/>
            <person name="Barbe V."/>
            <person name="Pelletier E."/>
            <person name="Sherman D.J."/>
            <person name="Westhof E."/>
            <person name="Weissenbach J."/>
            <person name="Baret P.V."/>
            <person name="Wincker P."/>
            <person name="Gaillardin C."/>
            <person name="Dujon B."/>
            <person name="Souciet J.L."/>
        </authorList>
    </citation>
    <scope>NUCLEOTIDE SEQUENCE [LARGE SCALE GENOMIC DNA]</scope>
    <source>
        <strain evidence="18">ATCC MYA-4447 / BCRC 22081 / CBS 7064 / NBRC 10061 / NRRL Y-12695</strain>
    </source>
</reference>
<keyword evidence="8" id="KW-0720">Serine protease</keyword>
<keyword evidence="6 13" id="KW-0812">Transmembrane</keyword>
<feature type="domain" description="Peptidase S9 prolyl oligopeptidase catalytic" evidence="14">
    <location>
        <begin position="638"/>
        <end position="842"/>
    </location>
</feature>
<sequence>MGTKEYVEINDDGDKLRDMKSRQGLRKILYGGSLLAVIVWGSAFLILAIAHLKETAFSRSQLNEALIADKQDATFSHSSPYLRTFEVHDDNKLHLNFTGLREGDFRPNVKQVQWIKQASSEEDDVGTYVLRESDEYERYVIKSIIDDSFEKILLNDTLFIYGGNEYRVEQLIASPNLKKALLKTESTKNWRHSSFAVYWLFDIENHKFTPLYNSSKVSIVSWSPNSEHIIFVKDHDLFIRDSNHENPNIIQVTHDGDENIFNGIPDWVYEEEVFETDSVSWWSPDSKKVAFLRMNDTLVPSMSIPYYSQNDSNEYPEYREIKYPKAGFSNPTIDLFIYDMTSHCSQGKKIPVLVDFEESVISEKIISMVFWVSETHLLVKITNRSGDRVEVFLIDSANNKSSLVRAYEDKNAWFEITKNAFYIPKSKSAGRPEDGYVDTVDVQGYAHLFYFSPPNNSKGIPLTHGEFDVVNGVMSFDEKNSLIYFISTQKSSIERHIYSVSLSDALASNGYSIPLKNITDTSEEGWYSGSFSYGSRYLLLNYDGPSVPHQTLWDLKEMKKIKTVEANDHIAQNVDKYALPDIEYSTVSLGYDPTLDQEVKVNVVERKPPGFDPSKKYPVLFYVYGGPGSQLITKRFDVSFSAIVASELNAIVVTVDGRGTGFKDPKQKFTVKNKLGYYEPLDQITTAKLWSKKQYVDENNIAIWGWSYGGFLTLKTLETDIHSRVFSYGAAVAPVTKWKYYDSIYTERYMNTPQQNPEGYEVASIHNASCFESVKRFIIMHGSGDDNVHFQNSLKLLDDFNMHGIENFDFMVFPDSDHSISFHNANNIVYDRLLDWFKKAFSGRF</sequence>
<dbReference type="OrthoDB" id="16520at2759"/>
<keyword evidence="12" id="KW-0325">Glycoprotein</keyword>
<evidence type="ECO:0000313" key="17">
    <source>
        <dbReference type="EMBL" id="CCE73489.1"/>
    </source>
</evidence>
<feature type="domain" description="Dipeptidylpeptidase IV N-terminal" evidence="15">
    <location>
        <begin position="174"/>
        <end position="548"/>
    </location>
</feature>
<dbReference type="FunCoup" id="G8YU88">
    <property type="interactions" value="513"/>
</dbReference>
<evidence type="ECO:0000256" key="6">
    <source>
        <dbReference type="ARBA" id="ARBA00022692"/>
    </source>
</evidence>
<reference evidence="17" key="1">
    <citation type="submission" date="2011-10" db="EMBL/GenBank/DDBJ databases">
        <authorList>
            <person name="Genoscope - CEA"/>
        </authorList>
    </citation>
    <scope>NUCLEOTIDE SEQUENCE</scope>
    <source>
        <strain evidence="17">CBS 7064</strain>
    </source>
</reference>
<dbReference type="InterPro" id="IPR001375">
    <property type="entry name" value="Peptidase_S9_cat"/>
</dbReference>
<accession>G8YU88</accession>
<dbReference type="InterPro" id="IPR029058">
    <property type="entry name" value="AB_hydrolase_fold"/>
</dbReference>
<proteinExistence type="inferred from homology"/>
<name>G8YU88_PICSO</name>
<evidence type="ECO:0000256" key="13">
    <source>
        <dbReference type="SAM" id="Phobius"/>
    </source>
</evidence>
<dbReference type="STRING" id="559304.G8YU88"/>
<evidence type="ECO:0000256" key="12">
    <source>
        <dbReference type="ARBA" id="ARBA00023180"/>
    </source>
</evidence>
<keyword evidence="11 13" id="KW-0472">Membrane</keyword>
<dbReference type="Gene3D" id="2.140.10.30">
    <property type="entry name" value="Dipeptidylpeptidase IV, N-terminal domain"/>
    <property type="match status" value="1"/>
</dbReference>
<dbReference type="GO" id="GO:0004177">
    <property type="term" value="F:aminopeptidase activity"/>
    <property type="evidence" value="ECO:0007669"/>
    <property type="project" value="UniProtKB-KW"/>
</dbReference>
<keyword evidence="10 13" id="KW-1133">Transmembrane helix</keyword>
<evidence type="ECO:0000259" key="15">
    <source>
        <dbReference type="Pfam" id="PF00930"/>
    </source>
</evidence>
<dbReference type="OMA" id="MRTPQEN"/>
<dbReference type="GO" id="GO:0005886">
    <property type="term" value="C:plasma membrane"/>
    <property type="evidence" value="ECO:0007669"/>
    <property type="project" value="TreeGrafter"/>
</dbReference>
<evidence type="ECO:0000256" key="1">
    <source>
        <dbReference type="ARBA" id="ARBA00004576"/>
    </source>
</evidence>
<evidence type="ECO:0000259" key="14">
    <source>
        <dbReference type="Pfam" id="PF00326"/>
    </source>
</evidence>
<dbReference type="PANTHER" id="PTHR11731">
    <property type="entry name" value="PROTEASE FAMILY S9B,C DIPEPTIDYL-PEPTIDASE IV-RELATED"/>
    <property type="match status" value="1"/>
</dbReference>
<keyword evidence="5" id="KW-0645">Protease</keyword>
<dbReference type="InterPro" id="IPR002469">
    <property type="entry name" value="Peptidase_S9B_N"/>
</dbReference>
<evidence type="ECO:0000256" key="5">
    <source>
        <dbReference type="ARBA" id="ARBA00022670"/>
    </source>
</evidence>
<dbReference type="EMBL" id="FO082059">
    <property type="protein sequence ID" value="CCE72928.1"/>
    <property type="molecule type" value="Genomic_DNA"/>
</dbReference>
<comment type="subcellular location">
    <subcellularLocation>
        <location evidence="1">Vacuole membrane</location>
        <topology evidence="1">Single-pass type II membrane protein</topology>
    </subcellularLocation>
</comment>
<evidence type="ECO:0000256" key="2">
    <source>
        <dbReference type="ARBA" id="ARBA00006150"/>
    </source>
</evidence>
<dbReference type="GO" id="GO:0008239">
    <property type="term" value="F:dipeptidyl-peptidase activity"/>
    <property type="evidence" value="ECO:0007669"/>
    <property type="project" value="TreeGrafter"/>
</dbReference>
<evidence type="ECO:0000256" key="11">
    <source>
        <dbReference type="ARBA" id="ARBA00023136"/>
    </source>
</evidence>
<dbReference type="EMBL" id="FO082058">
    <property type="protein sequence ID" value="CCE73489.1"/>
    <property type="molecule type" value="Genomic_DNA"/>
</dbReference>
<keyword evidence="4" id="KW-0926">Vacuole</keyword>
<evidence type="ECO:0000256" key="8">
    <source>
        <dbReference type="ARBA" id="ARBA00022825"/>
    </source>
</evidence>
<evidence type="ECO:0000256" key="10">
    <source>
        <dbReference type="ARBA" id="ARBA00022989"/>
    </source>
</evidence>
<dbReference type="PANTHER" id="PTHR11731:SF200">
    <property type="entry name" value="DIPEPTIDYL PEPTIDASE 10, ISOFORM B"/>
    <property type="match status" value="1"/>
</dbReference>
<evidence type="ECO:0000256" key="3">
    <source>
        <dbReference type="ARBA" id="ARBA00022438"/>
    </source>
</evidence>
<dbReference type="Proteomes" id="UP000005222">
    <property type="component" value="Chromosome A"/>
</dbReference>
<dbReference type="GO" id="GO:0008236">
    <property type="term" value="F:serine-type peptidase activity"/>
    <property type="evidence" value="ECO:0007669"/>
    <property type="project" value="UniProtKB-KW"/>
</dbReference>
<dbReference type="GO" id="GO:0005774">
    <property type="term" value="C:vacuolar membrane"/>
    <property type="evidence" value="ECO:0007669"/>
    <property type="project" value="UniProtKB-SubCell"/>
</dbReference>
<comment type="similarity">
    <text evidence="2">Belongs to the peptidase S9B family.</text>
</comment>
<dbReference type="InParanoid" id="G8YU88"/>
<dbReference type="Proteomes" id="UP000005222">
    <property type="component" value="Chromosome B"/>
</dbReference>
<dbReference type="eggNOG" id="KOG2100">
    <property type="taxonomic scope" value="Eukaryota"/>
</dbReference>
<evidence type="ECO:0000256" key="9">
    <source>
        <dbReference type="ARBA" id="ARBA00022968"/>
    </source>
</evidence>
<feature type="transmembrane region" description="Helical" evidence="13">
    <location>
        <begin position="28"/>
        <end position="52"/>
    </location>
</feature>
<dbReference type="SUPFAM" id="SSF53474">
    <property type="entry name" value="alpha/beta-Hydrolases"/>
    <property type="match status" value="1"/>
</dbReference>
<dbReference type="SUPFAM" id="SSF82171">
    <property type="entry name" value="DPP6 N-terminal domain-like"/>
    <property type="match status" value="1"/>
</dbReference>
<dbReference type="AlphaFoldDB" id="G8YU88"/>
<keyword evidence="3" id="KW-0031">Aminopeptidase</keyword>
<dbReference type="Pfam" id="PF00326">
    <property type="entry name" value="Peptidase_S9"/>
    <property type="match status" value="1"/>
</dbReference>
<keyword evidence="9" id="KW-0735">Signal-anchor</keyword>
<keyword evidence="7" id="KW-0378">Hydrolase</keyword>
<dbReference type="MEROPS" id="S09.006"/>
<keyword evidence="18" id="KW-1185">Reference proteome</keyword>
<evidence type="ECO:0000313" key="18">
    <source>
        <dbReference type="Proteomes" id="UP000005222"/>
    </source>
</evidence>
<dbReference type="Pfam" id="PF00930">
    <property type="entry name" value="DPPIV_N"/>
    <property type="match status" value="1"/>
</dbReference>
<dbReference type="FunFam" id="3.40.50.1820:FF:000003">
    <property type="entry name" value="Dipeptidyl peptidase 4"/>
    <property type="match status" value="1"/>
</dbReference>
<gene>
    <name evidence="17" type="primary">Piso0_000533</name>
    <name evidence="16" type="ORF">GNLVRS01_PISO0A11440g</name>
    <name evidence="17" type="ORF">GNLVRS01_PISO0B11507g</name>
</gene>
<evidence type="ECO:0000313" key="16">
    <source>
        <dbReference type="EMBL" id="CCE72928.1"/>
    </source>
</evidence>
<dbReference type="GO" id="GO:0006508">
    <property type="term" value="P:proteolysis"/>
    <property type="evidence" value="ECO:0007669"/>
    <property type="project" value="UniProtKB-KW"/>
</dbReference>
<dbReference type="HOGENOM" id="CLU_006105_0_1_1"/>
<evidence type="ECO:0000256" key="7">
    <source>
        <dbReference type="ARBA" id="ARBA00022801"/>
    </source>
</evidence>
<organism evidence="17 18">
    <name type="scientific">Pichia sorbitophila (strain ATCC MYA-4447 / BCRC 22081 / CBS 7064 / NBRC 10061 / NRRL Y-12695)</name>
    <name type="common">Hybrid yeast</name>
    <dbReference type="NCBI Taxonomy" id="559304"/>
    <lineage>
        <taxon>Eukaryota</taxon>
        <taxon>Fungi</taxon>
        <taxon>Dikarya</taxon>
        <taxon>Ascomycota</taxon>
        <taxon>Saccharomycotina</taxon>
        <taxon>Pichiomycetes</taxon>
        <taxon>Debaryomycetaceae</taxon>
        <taxon>Millerozyma</taxon>
    </lineage>
</organism>